<reference evidence="5" key="2">
    <citation type="journal article" date="2015" name="Genome Biol. Evol.">
        <title>Complete Genome Sequence and Transcriptomic Analysis of the Novel Pathogen Elizabethkingia anophelis in Response to Oxidative Stress.</title>
        <authorList>
            <person name="Li Y."/>
            <person name="Liu Y."/>
            <person name="Chew S.C."/>
            <person name="Tay M."/>
            <person name="Salido M.M."/>
            <person name="Teo J."/>
            <person name="Lauro F.M."/>
            <person name="Givskov M."/>
            <person name="Yang L."/>
        </authorList>
    </citation>
    <scope>NUCLEOTIDE SEQUENCE</scope>
    <source>
        <strain evidence="5">NUHP1</strain>
    </source>
</reference>
<proteinExistence type="predicted"/>
<dbReference type="GO" id="GO:0006355">
    <property type="term" value="P:regulation of DNA-templated transcription"/>
    <property type="evidence" value="ECO:0007669"/>
    <property type="project" value="InterPro"/>
</dbReference>
<dbReference type="AlphaFoldDB" id="A0A077EIS1"/>
<evidence type="ECO:0000256" key="3">
    <source>
        <dbReference type="SAM" id="Phobius"/>
    </source>
</evidence>
<name>A0A077EIS1_9FLAO</name>
<feature type="chain" id="PRO_5001717803" evidence="4">
    <location>
        <begin position="25"/>
        <end position="589"/>
    </location>
</feature>
<feature type="repeat" description="TPR" evidence="1">
    <location>
        <begin position="280"/>
        <end position="313"/>
    </location>
</feature>
<evidence type="ECO:0000256" key="2">
    <source>
        <dbReference type="SAM" id="Coils"/>
    </source>
</evidence>
<protein>
    <submittedName>
        <fullName evidence="5">Uncharacterized protein</fullName>
    </submittedName>
</protein>
<dbReference type="Proteomes" id="UP000028933">
    <property type="component" value="Chromosome"/>
</dbReference>
<dbReference type="PROSITE" id="PS51257">
    <property type="entry name" value="PROKAR_LIPOPROTEIN"/>
    <property type="match status" value="1"/>
</dbReference>
<feature type="coiled-coil region" evidence="2">
    <location>
        <begin position="428"/>
        <end position="455"/>
    </location>
</feature>
<accession>A0A077EIS1</accession>
<evidence type="ECO:0000256" key="1">
    <source>
        <dbReference type="PROSITE-ProRule" id="PRU00339"/>
    </source>
</evidence>
<dbReference type="SUPFAM" id="SSF46894">
    <property type="entry name" value="C-terminal effector domain of the bipartite response regulators"/>
    <property type="match status" value="1"/>
</dbReference>
<dbReference type="GO" id="GO:0003677">
    <property type="term" value="F:DNA binding"/>
    <property type="evidence" value="ECO:0007669"/>
    <property type="project" value="InterPro"/>
</dbReference>
<keyword evidence="2" id="KW-0175">Coiled coil</keyword>
<keyword evidence="1" id="KW-0802">TPR repeat</keyword>
<gene>
    <name evidence="5" type="ORF">BD94_3607</name>
</gene>
<sequence length="589" mass="69367">MSLQKMNKVVLSVILLLMSCLYFGQSDKDVNQQLVYTLLYGNEKAKAKEIIESEFLKSDNDSRKVIGYVYLADYYALLKDVVKRTEALEKAQDIASKTKNAIDKAYVDQGYAKYYQKLDKDELFVKSVNESIITFSKYPDENFMLATLYFLKYNYSTKKMLNKYGEEDYTKANQYALKSKNNLLINSTYNNLGYYYRKRYELSNEKKFLAAAQESYQKSHQYALLIKEPAAQKRSLIAYYLNYGVMVNTIKPVDYNKCLELYNKVLILNKDDDNFEQFTAFAYNNIGYVYEAMDKNELAKEYYLKAYALSKDDKEIFLSDKMEILENLSRLHEKIGQPEKALVYERDAKNLIKNYSEEQSHNTAKTLDVFYQAQQKNQQIQQLEEKNKMFNKRKFLYLGIILLSIATIFFLIYMLRYKQNLLIAERNESELLLQLEHEEKARMKAEQELWAIQQEQLQRQALATSLQLNQKNTFINELKEKAKDIKDFNLDRILKEEQSSDTNFSAVQNIVQEVHPNFFKRLNEVSKSKLTNQDLRYAAYIYLNMDNLQIANVLKADPKTVRMTKYRLKQKIGLGKEEDLQAFIQNLQL</sequence>
<dbReference type="SMART" id="SM00028">
    <property type="entry name" value="TPR"/>
    <property type="match status" value="2"/>
</dbReference>
<organism evidence="5 6">
    <name type="scientific">Elizabethkingia anophelis NUHP1</name>
    <dbReference type="NCBI Taxonomy" id="1338011"/>
    <lineage>
        <taxon>Bacteria</taxon>
        <taxon>Pseudomonadati</taxon>
        <taxon>Bacteroidota</taxon>
        <taxon>Flavobacteriia</taxon>
        <taxon>Flavobacteriales</taxon>
        <taxon>Weeksellaceae</taxon>
        <taxon>Elizabethkingia</taxon>
    </lineage>
</organism>
<dbReference type="InterPro" id="IPR011990">
    <property type="entry name" value="TPR-like_helical_dom_sf"/>
</dbReference>
<evidence type="ECO:0000313" key="5">
    <source>
        <dbReference type="EMBL" id="AIL47382.1"/>
    </source>
</evidence>
<dbReference type="Gene3D" id="1.25.40.10">
    <property type="entry name" value="Tetratricopeptide repeat domain"/>
    <property type="match status" value="1"/>
</dbReference>
<keyword evidence="3" id="KW-1133">Transmembrane helix</keyword>
<keyword evidence="3" id="KW-0812">Transmembrane</keyword>
<feature type="signal peptide" evidence="4">
    <location>
        <begin position="1"/>
        <end position="24"/>
    </location>
</feature>
<dbReference type="eggNOG" id="COG2771">
    <property type="taxonomic scope" value="Bacteria"/>
</dbReference>
<evidence type="ECO:0000313" key="6">
    <source>
        <dbReference type="Proteomes" id="UP000028933"/>
    </source>
</evidence>
<dbReference type="EMBL" id="CP007547">
    <property type="protein sequence ID" value="AIL47382.1"/>
    <property type="molecule type" value="Genomic_DNA"/>
</dbReference>
<dbReference type="STRING" id="1338011.BD94_3607"/>
<dbReference type="InterPro" id="IPR016032">
    <property type="entry name" value="Sig_transdc_resp-reg_C-effctor"/>
</dbReference>
<dbReference type="HOGENOM" id="CLU_030646_0_0_10"/>
<keyword evidence="4" id="KW-0732">Signal</keyword>
<feature type="transmembrane region" description="Helical" evidence="3">
    <location>
        <begin position="395"/>
        <end position="415"/>
    </location>
</feature>
<dbReference type="PROSITE" id="PS50005">
    <property type="entry name" value="TPR"/>
    <property type="match status" value="1"/>
</dbReference>
<evidence type="ECO:0000256" key="4">
    <source>
        <dbReference type="SAM" id="SignalP"/>
    </source>
</evidence>
<dbReference type="InterPro" id="IPR019734">
    <property type="entry name" value="TPR_rpt"/>
</dbReference>
<dbReference type="InterPro" id="IPR036388">
    <property type="entry name" value="WH-like_DNA-bd_sf"/>
</dbReference>
<dbReference type="KEGG" id="eao:BD94_3607"/>
<dbReference type="Gene3D" id="1.10.10.10">
    <property type="entry name" value="Winged helix-like DNA-binding domain superfamily/Winged helix DNA-binding domain"/>
    <property type="match status" value="1"/>
</dbReference>
<dbReference type="SUPFAM" id="SSF48452">
    <property type="entry name" value="TPR-like"/>
    <property type="match status" value="1"/>
</dbReference>
<reference evidence="5" key="1">
    <citation type="journal article" date="2013" name="Lancet">
        <title>First case of E anophelis outbreak in an intensive-care unit.</title>
        <authorList>
            <person name="Teo J."/>
            <person name="Tan S.Y."/>
            <person name="Tay M."/>
            <person name="Ding Y."/>
            <person name="Kjelleberg S."/>
            <person name="Givskov M."/>
            <person name="Lin R.T."/>
            <person name="Yang L."/>
        </authorList>
    </citation>
    <scope>NUCLEOTIDE SEQUENCE [LARGE SCALE GENOMIC DNA]</scope>
    <source>
        <strain evidence="5">NUHP1</strain>
    </source>
</reference>
<dbReference type="Pfam" id="PF13424">
    <property type="entry name" value="TPR_12"/>
    <property type="match status" value="1"/>
</dbReference>
<keyword evidence="3" id="KW-0472">Membrane</keyword>